<accession>A0A317PSL6</accession>
<evidence type="ECO:0000313" key="2">
    <source>
        <dbReference type="Proteomes" id="UP000246352"/>
    </source>
</evidence>
<proteinExistence type="predicted"/>
<protein>
    <recommendedName>
        <fullName evidence="3">Acetyltransferase (GNAT) family protein</fullName>
    </recommendedName>
</protein>
<gene>
    <name evidence="1" type="ORF">DFR52_1011170</name>
</gene>
<evidence type="ECO:0008006" key="3">
    <source>
        <dbReference type="Google" id="ProtNLM"/>
    </source>
</evidence>
<organism evidence="1 2">
    <name type="scientific">Hoeflea marina</name>
    <dbReference type="NCBI Taxonomy" id="274592"/>
    <lineage>
        <taxon>Bacteria</taxon>
        <taxon>Pseudomonadati</taxon>
        <taxon>Pseudomonadota</taxon>
        <taxon>Alphaproteobacteria</taxon>
        <taxon>Hyphomicrobiales</taxon>
        <taxon>Rhizobiaceae</taxon>
        <taxon>Hoeflea</taxon>
    </lineage>
</organism>
<dbReference type="Proteomes" id="UP000246352">
    <property type="component" value="Unassembled WGS sequence"/>
</dbReference>
<evidence type="ECO:0000313" key="1">
    <source>
        <dbReference type="EMBL" id="PWW04471.1"/>
    </source>
</evidence>
<keyword evidence="2" id="KW-1185">Reference proteome</keyword>
<reference evidence="1 2" key="1">
    <citation type="submission" date="2018-05" db="EMBL/GenBank/DDBJ databases">
        <title>Genomic Encyclopedia of Type Strains, Phase IV (KMG-IV): sequencing the most valuable type-strain genomes for metagenomic binning, comparative biology and taxonomic classification.</title>
        <authorList>
            <person name="Goeker M."/>
        </authorList>
    </citation>
    <scope>NUCLEOTIDE SEQUENCE [LARGE SCALE GENOMIC DNA]</scope>
    <source>
        <strain evidence="1 2">DSM 16791</strain>
    </source>
</reference>
<name>A0A317PSL6_9HYPH</name>
<comment type="caution">
    <text evidence="1">The sequence shown here is derived from an EMBL/GenBank/DDBJ whole genome shotgun (WGS) entry which is preliminary data.</text>
</comment>
<dbReference type="AlphaFoldDB" id="A0A317PSL6"/>
<sequence>MNPSPDPGCDVDGSAGSDALAEMPLLPFDRAAYAPALRYLGDPAFCAERPLVMRPIPGSADFDAFGPFPYSTPPVDSGTFLAGMAALGAVTWTAVMRPGWQLPSLAGFDPLPIKEHFVHRRLGPALAQSPRARKHIRRGLAIWTIDLCAIAEVRADIVRLHGDLEARAPLSRVARVDAAHIDKLAGLAGMRCVVARASGRIGAFLIFAESGDEIHCHLTAGSMEALHLDAMYAIFDFLLSTFGRSHDLYMGGTPAGPNGEGVGRFKARFANARVPVFLARVVLDTARCENLVRDLGSHRWFPPYRDPLIDQGIMTMPDGRT</sequence>
<dbReference type="SUPFAM" id="SSF55729">
    <property type="entry name" value="Acyl-CoA N-acyltransferases (Nat)"/>
    <property type="match status" value="1"/>
</dbReference>
<dbReference type="InterPro" id="IPR016181">
    <property type="entry name" value="Acyl_CoA_acyltransferase"/>
</dbReference>
<dbReference type="EMBL" id="QGTR01000001">
    <property type="protein sequence ID" value="PWW04471.1"/>
    <property type="molecule type" value="Genomic_DNA"/>
</dbReference>